<reference evidence="1" key="1">
    <citation type="submission" date="2020-05" db="EMBL/GenBank/DDBJ databases">
        <title>Large-scale comparative analyses of tick genomes elucidate their genetic diversity and vector capacities.</title>
        <authorList>
            <person name="Jia N."/>
            <person name="Wang J."/>
            <person name="Shi W."/>
            <person name="Du L."/>
            <person name="Sun Y."/>
            <person name="Zhan W."/>
            <person name="Jiang J."/>
            <person name="Wang Q."/>
            <person name="Zhang B."/>
            <person name="Ji P."/>
            <person name="Sakyi L.B."/>
            <person name="Cui X."/>
            <person name="Yuan T."/>
            <person name="Jiang B."/>
            <person name="Yang W."/>
            <person name="Lam T.T.-Y."/>
            <person name="Chang Q."/>
            <person name="Ding S."/>
            <person name="Wang X."/>
            <person name="Zhu J."/>
            <person name="Ruan X."/>
            <person name="Zhao L."/>
            <person name="Wei J."/>
            <person name="Que T."/>
            <person name="Du C."/>
            <person name="Cheng J."/>
            <person name="Dai P."/>
            <person name="Han X."/>
            <person name="Huang E."/>
            <person name="Gao Y."/>
            <person name="Liu J."/>
            <person name="Shao H."/>
            <person name="Ye R."/>
            <person name="Li L."/>
            <person name="Wei W."/>
            <person name="Wang X."/>
            <person name="Wang C."/>
            <person name="Yang T."/>
            <person name="Huo Q."/>
            <person name="Li W."/>
            <person name="Guo W."/>
            <person name="Chen H."/>
            <person name="Zhou L."/>
            <person name="Ni X."/>
            <person name="Tian J."/>
            <person name="Zhou Y."/>
            <person name="Sheng Y."/>
            <person name="Liu T."/>
            <person name="Pan Y."/>
            <person name="Xia L."/>
            <person name="Li J."/>
            <person name="Zhao F."/>
            <person name="Cao W."/>
        </authorList>
    </citation>
    <scope>NUCLEOTIDE SEQUENCE</scope>
    <source>
        <strain evidence="1">Hyas-2018</strain>
    </source>
</reference>
<accession>A0ACB7RS06</accession>
<dbReference type="Proteomes" id="UP000821845">
    <property type="component" value="Chromosome 9"/>
</dbReference>
<evidence type="ECO:0000313" key="1">
    <source>
        <dbReference type="EMBL" id="KAH6923289.1"/>
    </source>
</evidence>
<protein>
    <submittedName>
        <fullName evidence="1">Uncharacterized protein</fullName>
    </submittedName>
</protein>
<comment type="caution">
    <text evidence="1">The sequence shown here is derived from an EMBL/GenBank/DDBJ whole genome shotgun (WGS) entry which is preliminary data.</text>
</comment>
<keyword evidence="2" id="KW-1185">Reference proteome</keyword>
<organism evidence="1 2">
    <name type="scientific">Hyalomma asiaticum</name>
    <name type="common">Tick</name>
    <dbReference type="NCBI Taxonomy" id="266040"/>
    <lineage>
        <taxon>Eukaryota</taxon>
        <taxon>Metazoa</taxon>
        <taxon>Ecdysozoa</taxon>
        <taxon>Arthropoda</taxon>
        <taxon>Chelicerata</taxon>
        <taxon>Arachnida</taxon>
        <taxon>Acari</taxon>
        <taxon>Parasitiformes</taxon>
        <taxon>Ixodida</taxon>
        <taxon>Ixodoidea</taxon>
        <taxon>Ixodidae</taxon>
        <taxon>Hyalomminae</taxon>
        <taxon>Hyalomma</taxon>
    </lineage>
</organism>
<dbReference type="EMBL" id="CM023489">
    <property type="protein sequence ID" value="KAH6923289.1"/>
    <property type="molecule type" value="Genomic_DNA"/>
</dbReference>
<proteinExistence type="predicted"/>
<sequence>MAGQNIVITIPFEALSMAINSSRVAAGEPYRPIHEVEKGPRISFVSYRNDKFFRPARRSEKSLVSAGQVVLSAKIGDSKIENLTDRLVYSYPTYSSEGYSCAFWDVRRKEWSTAGITTNKSGNVTVCSSSHMTAFSLLLDPLPGMAMAPHHYRVLSLISYIGCIMSVVGLFFTILTYALFRCLNKDRSGKILLNLCSAMLLLNLAFLLGSLHESFPRLELCMGTAVATHYFLLACLAWMGVEAANMHQMLVHVFATSETCFMLKRVLIAWGIPAAVVGTCLCIDLEPYRNQDDYCVLSSRNPWIYYIAFLGISSFILFVNLIVFIMVTKVLFKPRMAGASSSKSANQNSTSGSGAANSLPITAAQVRGAFTVMTLLGVTWIFGVFAVGEARTVFQYVFCVCNSMQGFLIFVVRVLQYPEARAAWSQLATTGTFKKHRGSGVPGGSWSANSNPSKRNGHSAMVRVTSASTDSTSTVVFNSNMWSKGENGGPAGSKNPTNRLPRFSSVGSLLKNCNVQKDDKMASVGTLSRKQKSKMTAEEPDAKDNRKEFYSGDDQVAAVVPSLYAGQEQHIMKSSSLNVSSDPLNYIDQSSRTATNTLTFTTNQKAHILFAYAGSETTPIRINGVVQSPEETPRLESFSTFQRPLPVPSTPQIPELPQCRSSTAAEQSSVADSERELTRNSLKNTSTDDTSFPATDVVTVTS</sequence>
<gene>
    <name evidence="1" type="ORF">HPB50_026514</name>
</gene>
<name>A0ACB7RS06_HYAAI</name>
<evidence type="ECO:0000313" key="2">
    <source>
        <dbReference type="Proteomes" id="UP000821845"/>
    </source>
</evidence>